<evidence type="ECO:0000313" key="1">
    <source>
        <dbReference type="EMBL" id="KAK8952593.1"/>
    </source>
</evidence>
<evidence type="ECO:0008006" key="3">
    <source>
        <dbReference type="Google" id="ProtNLM"/>
    </source>
</evidence>
<dbReference type="FunFam" id="3.90.228.10:FF:000015">
    <property type="entry name" value="C2H2-like zinc finger protein"/>
    <property type="match status" value="1"/>
</dbReference>
<dbReference type="Gene3D" id="3.90.228.10">
    <property type="match status" value="1"/>
</dbReference>
<comment type="caution">
    <text evidence="1">The sequence shown here is derived from an EMBL/GenBank/DDBJ whole genome shotgun (WGS) entry which is preliminary data.</text>
</comment>
<dbReference type="AlphaFoldDB" id="A0AAP0BXE7"/>
<dbReference type="PANTHER" id="PTHR31681:SF39">
    <property type="entry name" value="OS01G0785900 PROTEIN"/>
    <property type="match status" value="1"/>
</dbReference>
<evidence type="ECO:0000313" key="2">
    <source>
        <dbReference type="Proteomes" id="UP001418222"/>
    </source>
</evidence>
<gene>
    <name evidence="1" type="ORF">KSP39_PZI003333</name>
</gene>
<name>A0AAP0BXE7_9ASPA</name>
<dbReference type="SUPFAM" id="SSF56399">
    <property type="entry name" value="ADP-ribosylation"/>
    <property type="match status" value="1"/>
</dbReference>
<proteinExistence type="predicted"/>
<sequence length="376" mass="41756">MTKFWHAIKKTLHHKSNFSDVHESAATAAKKGHQDSNNEKASTCWRFGCSRSISNLKDVVHGCNRPPNPPPPSIYSPRSVGSSDLLDTLAREVVSSSFNKELKITAGHLRHGGSSSFGCDGRPPADPAFMGNEKDGIFACHYCGKESKKWQDLEAHHVCNHAVTELEEGEFSRKIVEKICQSSFSYSIYGRRIVMTERILKVHHLQRTLAKFEEYRESVKNRAIKFQHKHARCIADGNELLRFHGTTISCSLGVNGSSSLCFSPKCNGCQIIRSGFPTKWEMKAGVGVFTASTWETALESIDTAAGKTDFSSKKAVVICRVIAGRIHKPIDGFREMIGLMEFDSVAGKVGRHSNLEELYLLNPRALLPCFVVIEKS</sequence>
<reference evidence="1 2" key="1">
    <citation type="journal article" date="2022" name="Nat. Plants">
        <title>Genomes of leafy and leafless Platanthera orchids illuminate the evolution of mycoheterotrophy.</title>
        <authorList>
            <person name="Li M.H."/>
            <person name="Liu K.W."/>
            <person name="Li Z."/>
            <person name="Lu H.C."/>
            <person name="Ye Q.L."/>
            <person name="Zhang D."/>
            <person name="Wang J.Y."/>
            <person name="Li Y.F."/>
            <person name="Zhong Z.M."/>
            <person name="Liu X."/>
            <person name="Yu X."/>
            <person name="Liu D.K."/>
            <person name="Tu X.D."/>
            <person name="Liu B."/>
            <person name="Hao Y."/>
            <person name="Liao X.Y."/>
            <person name="Jiang Y.T."/>
            <person name="Sun W.H."/>
            <person name="Chen J."/>
            <person name="Chen Y.Q."/>
            <person name="Ai Y."/>
            <person name="Zhai J.W."/>
            <person name="Wu S.S."/>
            <person name="Zhou Z."/>
            <person name="Hsiao Y.Y."/>
            <person name="Wu W.L."/>
            <person name="Chen Y.Y."/>
            <person name="Lin Y.F."/>
            <person name="Hsu J.L."/>
            <person name="Li C.Y."/>
            <person name="Wang Z.W."/>
            <person name="Zhao X."/>
            <person name="Zhong W.Y."/>
            <person name="Ma X.K."/>
            <person name="Ma L."/>
            <person name="Huang J."/>
            <person name="Chen G.Z."/>
            <person name="Huang M.Z."/>
            <person name="Huang L."/>
            <person name="Peng D.H."/>
            <person name="Luo Y.B."/>
            <person name="Zou S.Q."/>
            <person name="Chen S.P."/>
            <person name="Lan S."/>
            <person name="Tsai W.C."/>
            <person name="Van de Peer Y."/>
            <person name="Liu Z.J."/>
        </authorList>
    </citation>
    <scope>NUCLEOTIDE SEQUENCE [LARGE SCALE GENOMIC DNA]</scope>
    <source>
        <strain evidence="1">Lor287</strain>
    </source>
</reference>
<dbReference type="EMBL" id="JBBWWQ010000003">
    <property type="protein sequence ID" value="KAK8952593.1"/>
    <property type="molecule type" value="Genomic_DNA"/>
</dbReference>
<protein>
    <recommendedName>
        <fullName evidence="3">C2H2-type domain-containing protein</fullName>
    </recommendedName>
</protein>
<organism evidence="1 2">
    <name type="scientific">Platanthera zijinensis</name>
    <dbReference type="NCBI Taxonomy" id="2320716"/>
    <lineage>
        <taxon>Eukaryota</taxon>
        <taxon>Viridiplantae</taxon>
        <taxon>Streptophyta</taxon>
        <taxon>Embryophyta</taxon>
        <taxon>Tracheophyta</taxon>
        <taxon>Spermatophyta</taxon>
        <taxon>Magnoliopsida</taxon>
        <taxon>Liliopsida</taxon>
        <taxon>Asparagales</taxon>
        <taxon>Orchidaceae</taxon>
        <taxon>Orchidoideae</taxon>
        <taxon>Orchideae</taxon>
        <taxon>Orchidinae</taxon>
        <taxon>Platanthera</taxon>
    </lineage>
</organism>
<keyword evidence="2" id="KW-1185">Reference proteome</keyword>
<accession>A0AAP0BXE7</accession>
<dbReference type="PANTHER" id="PTHR31681">
    <property type="entry name" value="C2H2-LIKE ZINC FINGER PROTEIN"/>
    <property type="match status" value="1"/>
</dbReference>
<dbReference type="Proteomes" id="UP001418222">
    <property type="component" value="Unassembled WGS sequence"/>
</dbReference>